<organism evidence="2 3">
    <name type="scientific">Paenibacillus qinlingensis</name>
    <dbReference type="NCBI Taxonomy" id="1837343"/>
    <lineage>
        <taxon>Bacteria</taxon>
        <taxon>Bacillati</taxon>
        <taxon>Bacillota</taxon>
        <taxon>Bacilli</taxon>
        <taxon>Bacillales</taxon>
        <taxon>Paenibacillaceae</taxon>
        <taxon>Paenibacillus</taxon>
    </lineage>
</organism>
<protein>
    <submittedName>
        <fullName evidence="2">Uncharacterized protein</fullName>
    </submittedName>
</protein>
<dbReference type="NCBIfam" id="NF041644">
    <property type="entry name" value="CBO0543_fam"/>
    <property type="match status" value="1"/>
</dbReference>
<keyword evidence="3" id="KW-1185">Reference proteome</keyword>
<evidence type="ECO:0000313" key="3">
    <source>
        <dbReference type="Proteomes" id="UP001267290"/>
    </source>
</evidence>
<keyword evidence="1" id="KW-0812">Transmembrane</keyword>
<feature type="transmembrane region" description="Helical" evidence="1">
    <location>
        <begin position="125"/>
        <end position="147"/>
    </location>
</feature>
<keyword evidence="1" id="KW-1133">Transmembrane helix</keyword>
<feature type="transmembrane region" description="Helical" evidence="1">
    <location>
        <begin position="94"/>
        <end position="113"/>
    </location>
</feature>
<accession>A0ABU1NUE7</accession>
<dbReference type="RefSeq" id="WP_310226468.1">
    <property type="nucleotide sequence ID" value="NZ_JAVDSB010000003.1"/>
</dbReference>
<feature type="transmembrane region" description="Helical" evidence="1">
    <location>
        <begin position="30"/>
        <end position="48"/>
    </location>
</feature>
<gene>
    <name evidence="2" type="ORF">J2736_002265</name>
</gene>
<reference evidence="2 3" key="1">
    <citation type="submission" date="2023-07" db="EMBL/GenBank/DDBJ databases">
        <title>Sorghum-associated microbial communities from plants grown in Nebraska, USA.</title>
        <authorList>
            <person name="Schachtman D."/>
        </authorList>
    </citation>
    <scope>NUCLEOTIDE SEQUENCE [LARGE SCALE GENOMIC DNA]</scope>
    <source>
        <strain evidence="2 3">CC258</strain>
    </source>
</reference>
<proteinExistence type="predicted"/>
<comment type="caution">
    <text evidence="2">The sequence shown here is derived from an EMBL/GenBank/DDBJ whole genome shotgun (WGS) entry which is preliminary data.</text>
</comment>
<feature type="transmembrane region" description="Helical" evidence="1">
    <location>
        <begin position="68"/>
        <end position="87"/>
    </location>
</feature>
<dbReference type="EMBL" id="JAVDSB010000003">
    <property type="protein sequence ID" value="MDR6551078.1"/>
    <property type="molecule type" value="Genomic_DNA"/>
</dbReference>
<dbReference type="InterPro" id="IPR048147">
    <property type="entry name" value="CBO0543-like"/>
</dbReference>
<sequence length="158" mass="17980">MGRILVNILIGFIIPWLFALAWYKKAPTIAILIFPVSAIISSLINAFGYHVEFWDFTPKIEDDETISALPFDIGLYPLAACVGIYWIDFKKKHPFMILLSLSILLTFLEYIAYLVGKVEYGHGWTIGWTSLSYFIAVSGVYGFYVLAKRHGVNFTSRK</sequence>
<name>A0ABU1NUE7_9BACL</name>
<keyword evidence="1" id="KW-0472">Membrane</keyword>
<evidence type="ECO:0000256" key="1">
    <source>
        <dbReference type="SAM" id="Phobius"/>
    </source>
</evidence>
<dbReference type="Proteomes" id="UP001267290">
    <property type="component" value="Unassembled WGS sequence"/>
</dbReference>
<feature type="transmembrane region" description="Helical" evidence="1">
    <location>
        <begin position="6"/>
        <end position="23"/>
    </location>
</feature>
<evidence type="ECO:0000313" key="2">
    <source>
        <dbReference type="EMBL" id="MDR6551078.1"/>
    </source>
</evidence>